<evidence type="ECO:0000259" key="2">
    <source>
        <dbReference type="Pfam" id="PF01205"/>
    </source>
</evidence>
<dbReference type="InterPro" id="IPR020568">
    <property type="entry name" value="Ribosomal_Su5_D2-typ_SF"/>
</dbReference>
<protein>
    <submittedName>
        <fullName evidence="3">Uncharacterized protein, YigZ family</fullName>
    </submittedName>
</protein>
<dbReference type="InterPro" id="IPR020569">
    <property type="entry name" value="UPF0029_Impact_CS"/>
</dbReference>
<dbReference type="Pfam" id="PF01205">
    <property type="entry name" value="Impact_N"/>
    <property type="match status" value="1"/>
</dbReference>
<comment type="similarity">
    <text evidence="1">Belongs to the IMPACT family.</text>
</comment>
<evidence type="ECO:0000256" key="1">
    <source>
        <dbReference type="ARBA" id="ARBA00007665"/>
    </source>
</evidence>
<dbReference type="RefSeq" id="WP_076500637.1">
    <property type="nucleotide sequence ID" value="NZ_FTOP01000006.1"/>
</dbReference>
<dbReference type="InterPro" id="IPR015796">
    <property type="entry name" value="Impact_YigZ-like"/>
</dbReference>
<name>A0A1N7MIV7_9BACT</name>
<dbReference type="GO" id="GO:0005737">
    <property type="term" value="C:cytoplasm"/>
    <property type="evidence" value="ECO:0007669"/>
    <property type="project" value="TreeGrafter"/>
</dbReference>
<dbReference type="Gene3D" id="3.30.230.30">
    <property type="entry name" value="Impact, N-terminal domain"/>
    <property type="match status" value="1"/>
</dbReference>
<evidence type="ECO:0000313" key="3">
    <source>
        <dbReference type="EMBL" id="SIS85859.1"/>
    </source>
</evidence>
<sequence>MEDTYLTLAHNSEGLYKEKGSKFLAFAFPVVNEEEIKSHLEALRKQYYDARHHCYAYILGKDQDSYRANDDGEPNHSAGDPILGQIRSNNLTNTLIVVIRYFGGTKLGVGGLISAYKIAAAEAITNNEIIEEIVKNKVKLQFDYLSMNDVMRLIKDMDLKIQNQQFDNTCLIELLVRESMLEEFINKIEDLGQVNIID</sequence>
<feature type="domain" description="Impact N-terminal" evidence="2">
    <location>
        <begin position="19"/>
        <end position="124"/>
    </location>
</feature>
<dbReference type="SUPFAM" id="SSF54980">
    <property type="entry name" value="EF-G C-terminal domain-like"/>
    <property type="match status" value="1"/>
</dbReference>
<organism evidence="3 4">
    <name type="scientific">Belliella pelovolcani</name>
    <dbReference type="NCBI Taxonomy" id="529505"/>
    <lineage>
        <taxon>Bacteria</taxon>
        <taxon>Pseudomonadati</taxon>
        <taxon>Bacteroidota</taxon>
        <taxon>Cytophagia</taxon>
        <taxon>Cytophagales</taxon>
        <taxon>Cyclobacteriaceae</taxon>
        <taxon>Belliella</taxon>
    </lineage>
</organism>
<dbReference type="STRING" id="529505.SAMN05421761_106114"/>
<dbReference type="InterPro" id="IPR001498">
    <property type="entry name" value="Impact_N"/>
</dbReference>
<dbReference type="Proteomes" id="UP000186026">
    <property type="component" value="Unassembled WGS sequence"/>
</dbReference>
<dbReference type="GO" id="GO:0006446">
    <property type="term" value="P:regulation of translational initiation"/>
    <property type="evidence" value="ECO:0007669"/>
    <property type="project" value="TreeGrafter"/>
</dbReference>
<dbReference type="OrthoDB" id="9813771at2"/>
<dbReference type="PROSITE" id="PS00910">
    <property type="entry name" value="UPF0029"/>
    <property type="match status" value="1"/>
</dbReference>
<dbReference type="InterPro" id="IPR035647">
    <property type="entry name" value="EFG_III/V"/>
</dbReference>
<dbReference type="AlphaFoldDB" id="A0A1N7MIV7"/>
<evidence type="ECO:0000313" key="4">
    <source>
        <dbReference type="Proteomes" id="UP000186026"/>
    </source>
</evidence>
<proteinExistence type="inferred from homology"/>
<reference evidence="4" key="1">
    <citation type="submission" date="2017-01" db="EMBL/GenBank/DDBJ databases">
        <authorList>
            <person name="Varghese N."/>
            <person name="Submissions S."/>
        </authorList>
    </citation>
    <scope>NUCLEOTIDE SEQUENCE [LARGE SCALE GENOMIC DNA]</scope>
    <source>
        <strain evidence="4">DSM 46698</strain>
    </source>
</reference>
<dbReference type="InterPro" id="IPR036956">
    <property type="entry name" value="Impact_N_sf"/>
</dbReference>
<dbReference type="SUPFAM" id="SSF54211">
    <property type="entry name" value="Ribosomal protein S5 domain 2-like"/>
    <property type="match status" value="1"/>
</dbReference>
<gene>
    <name evidence="3" type="ORF">SAMN05421761_106114</name>
</gene>
<dbReference type="PANTHER" id="PTHR16301">
    <property type="entry name" value="IMPACT-RELATED"/>
    <property type="match status" value="1"/>
</dbReference>
<accession>A0A1N7MIV7</accession>
<dbReference type="EMBL" id="FTOP01000006">
    <property type="protein sequence ID" value="SIS85859.1"/>
    <property type="molecule type" value="Genomic_DNA"/>
</dbReference>
<keyword evidence="4" id="KW-1185">Reference proteome</keyword>
<dbReference type="NCBIfam" id="TIGR00257">
    <property type="entry name" value="IMPACT_YIGZ"/>
    <property type="match status" value="1"/>
</dbReference>
<dbReference type="Gene3D" id="3.30.70.240">
    <property type="match status" value="1"/>
</dbReference>
<dbReference type="InterPro" id="IPR023582">
    <property type="entry name" value="Impact"/>
</dbReference>
<dbReference type="PANTHER" id="PTHR16301:SF20">
    <property type="entry name" value="IMPACT FAMILY MEMBER YIGZ"/>
    <property type="match status" value="1"/>
</dbReference>